<feature type="region of interest" description="Disordered" evidence="1">
    <location>
        <begin position="77"/>
        <end position="104"/>
    </location>
</feature>
<feature type="compositionally biased region" description="Low complexity" evidence="1">
    <location>
        <begin position="77"/>
        <end position="87"/>
    </location>
</feature>
<protein>
    <submittedName>
        <fullName evidence="2">Uncharacterized protein</fullName>
    </submittedName>
</protein>
<evidence type="ECO:0000313" key="3">
    <source>
        <dbReference type="Proteomes" id="UP000026961"/>
    </source>
</evidence>
<proteinExistence type="predicted"/>
<reference evidence="2" key="3">
    <citation type="submission" date="2018-05" db="EMBL/GenBank/DDBJ databases">
        <title>OgluRS3 (Oryza glumaepatula Reference Sequence Version 3).</title>
        <authorList>
            <person name="Zhang J."/>
            <person name="Kudrna D."/>
            <person name="Lee S."/>
            <person name="Talag J."/>
            <person name="Welchert J."/>
            <person name="Wing R.A."/>
        </authorList>
    </citation>
    <scope>NUCLEOTIDE SEQUENCE [LARGE SCALE GENOMIC DNA]</scope>
</reference>
<dbReference type="Gramene" id="OGLUM01G19110.1">
    <property type="protein sequence ID" value="OGLUM01G19110.1"/>
    <property type="gene ID" value="OGLUM01G19110"/>
</dbReference>
<organism evidence="2">
    <name type="scientific">Oryza glumipatula</name>
    <dbReference type="NCBI Taxonomy" id="40148"/>
    <lineage>
        <taxon>Eukaryota</taxon>
        <taxon>Viridiplantae</taxon>
        <taxon>Streptophyta</taxon>
        <taxon>Embryophyta</taxon>
        <taxon>Tracheophyta</taxon>
        <taxon>Spermatophyta</taxon>
        <taxon>Magnoliopsida</taxon>
        <taxon>Liliopsida</taxon>
        <taxon>Poales</taxon>
        <taxon>Poaceae</taxon>
        <taxon>BOP clade</taxon>
        <taxon>Oryzoideae</taxon>
        <taxon>Oryzeae</taxon>
        <taxon>Oryzinae</taxon>
        <taxon>Oryza</taxon>
    </lineage>
</organism>
<dbReference type="EnsemblPlants" id="OGLUM01G19110.1">
    <property type="protein sequence ID" value="OGLUM01G19110.1"/>
    <property type="gene ID" value="OGLUM01G19110"/>
</dbReference>
<evidence type="ECO:0000313" key="2">
    <source>
        <dbReference type="EnsemblPlants" id="OGLUM01G19110.1"/>
    </source>
</evidence>
<reference evidence="2" key="2">
    <citation type="submission" date="2015-04" db="UniProtKB">
        <authorList>
            <consortium name="EnsemblPlants"/>
        </authorList>
    </citation>
    <scope>IDENTIFICATION</scope>
</reference>
<evidence type="ECO:0000256" key="1">
    <source>
        <dbReference type="SAM" id="MobiDB-lite"/>
    </source>
</evidence>
<dbReference type="AlphaFoldDB" id="A0A0D9Y8Z3"/>
<sequence>MAEAAAAWWRHSPLRGRIGRRSGGGGARRALPSALYGGKEGSHLLLSIGDHDVGGFPWRILRRRRLSATAVVVVVQKAAAPSTSSPSNNGGGAGEGRRGGRGDG</sequence>
<feature type="compositionally biased region" description="Basic and acidic residues" evidence="1">
    <location>
        <begin position="95"/>
        <end position="104"/>
    </location>
</feature>
<name>A0A0D9Y8Z3_9ORYZ</name>
<reference evidence="2" key="1">
    <citation type="submission" date="2013-08" db="EMBL/GenBank/DDBJ databases">
        <title>Oryza genome evolution.</title>
        <authorList>
            <person name="Wing R.A."/>
            <person name="Panaud O."/>
            <person name="Oliveira A.C."/>
        </authorList>
    </citation>
    <scope>NUCLEOTIDE SEQUENCE</scope>
</reference>
<keyword evidence="3" id="KW-1185">Reference proteome</keyword>
<dbReference type="Proteomes" id="UP000026961">
    <property type="component" value="Chromosome 1"/>
</dbReference>
<dbReference type="HOGENOM" id="CLU_2254306_0_0_1"/>
<accession>A0A0D9Y8Z3</accession>